<keyword evidence="2" id="KW-0067">ATP-binding</keyword>
<dbReference type="InterPro" id="IPR003593">
    <property type="entry name" value="AAA+_ATPase"/>
</dbReference>
<dbReference type="FunFam" id="3.40.50.300:FF:000006">
    <property type="entry name" value="DNA-binding transcriptional regulator NtrC"/>
    <property type="match status" value="1"/>
</dbReference>
<dbReference type="Proteomes" id="UP000250223">
    <property type="component" value="Unassembled WGS sequence"/>
</dbReference>
<evidence type="ECO:0000259" key="5">
    <source>
        <dbReference type="PROSITE" id="PS50045"/>
    </source>
</evidence>
<gene>
    <name evidence="6" type="primary">zraR_1</name>
    <name evidence="6" type="ORF">NCTC13028_01494</name>
</gene>
<evidence type="ECO:0000256" key="2">
    <source>
        <dbReference type="ARBA" id="ARBA00022840"/>
    </source>
</evidence>
<feature type="domain" description="Sigma-54 factor interaction" evidence="5">
    <location>
        <begin position="273"/>
        <end position="503"/>
    </location>
</feature>
<reference evidence="6 7" key="1">
    <citation type="submission" date="2018-06" db="EMBL/GenBank/DDBJ databases">
        <authorList>
            <consortium name="Pathogen Informatics"/>
            <person name="Doyle S."/>
        </authorList>
    </citation>
    <scope>NUCLEOTIDE SEQUENCE [LARGE SCALE GENOMIC DNA]</scope>
    <source>
        <strain evidence="6 7">NCTC13028</strain>
    </source>
</reference>
<dbReference type="InterPro" id="IPR029016">
    <property type="entry name" value="GAF-like_dom_sf"/>
</dbReference>
<dbReference type="GO" id="GO:0006355">
    <property type="term" value="P:regulation of DNA-templated transcription"/>
    <property type="evidence" value="ECO:0007669"/>
    <property type="project" value="InterPro"/>
</dbReference>
<dbReference type="SMART" id="SM00382">
    <property type="entry name" value="AAA"/>
    <property type="match status" value="1"/>
</dbReference>
<sequence>MLNDIKIELQNIADTIKAITNVDVTIMDRNLKRIAATGILKNNIGKFVPKNSAFHKSLTTGEQYFITDPPNHNICLDCYNKENCEEKAELCIPIKDGNNIIGVLGMCIFDDETKNNFINKHEDYKNFESRLSSLISTRINEKKLGFLIEYRSSELMTLINSLKEGIIILNNNKQILSMNYYIKEKANLYNIKEHTNIKEILPEKILDRLFSKNFHGEIGTFEVNQFKFILNSSPIMVKNEKKGVVLVFSDFHKMQESILKANKSSNIVTFDDIIGESEALLNAKRQAIQIAEEDISVLLLGESGTGKEVFARAIHFASSRKNEVFMPINSGAIPENLIESELFGYEKGAFTGANTSGKMGKFELAKDGTVFLDEIGDLPMHMQVKLLRVLEEKEIIRVGGNETIKVNPRIISATHKNLYKMVTEDKFREDLFYRLNVVPINIPPLRERSYDIIILARYFLKKYNKIYGKDILGFTNECEKSLLRYSFPGNIRELRNLIEYSINFEKGKYITTDTLNQKLNSPINIGKDLTLAEMTKLYEKNILKNYINKYGDDIDAKKNIAKKLGISIATLYRKLE</sequence>
<keyword evidence="3" id="KW-0805">Transcription regulation</keyword>
<dbReference type="Gene3D" id="3.30.450.40">
    <property type="match status" value="1"/>
</dbReference>
<dbReference type="SUPFAM" id="SSF55781">
    <property type="entry name" value="GAF domain-like"/>
    <property type="match status" value="1"/>
</dbReference>
<evidence type="ECO:0000313" key="6">
    <source>
        <dbReference type="EMBL" id="SQB34579.1"/>
    </source>
</evidence>
<evidence type="ECO:0000256" key="1">
    <source>
        <dbReference type="ARBA" id="ARBA00022741"/>
    </source>
</evidence>
<dbReference type="SUPFAM" id="SSF52540">
    <property type="entry name" value="P-loop containing nucleoside triphosphate hydrolases"/>
    <property type="match status" value="1"/>
</dbReference>
<name>A0A2X2Y9G8_CLOCO</name>
<dbReference type="InterPro" id="IPR027417">
    <property type="entry name" value="P-loop_NTPase"/>
</dbReference>
<dbReference type="PROSITE" id="PS50045">
    <property type="entry name" value="SIGMA54_INTERACT_4"/>
    <property type="match status" value="1"/>
</dbReference>
<keyword evidence="4" id="KW-0804">Transcription</keyword>
<dbReference type="EMBL" id="UAWC01000013">
    <property type="protein sequence ID" value="SQB34579.1"/>
    <property type="molecule type" value="Genomic_DNA"/>
</dbReference>
<dbReference type="InterPro" id="IPR058031">
    <property type="entry name" value="AAA_lid_NorR"/>
</dbReference>
<dbReference type="PANTHER" id="PTHR32071">
    <property type="entry name" value="TRANSCRIPTIONAL REGULATORY PROTEIN"/>
    <property type="match status" value="1"/>
</dbReference>
<dbReference type="RefSeq" id="WP_111921499.1">
    <property type="nucleotide sequence ID" value="NZ_UAWC01000013.1"/>
</dbReference>
<dbReference type="Pfam" id="PF25601">
    <property type="entry name" value="AAA_lid_14"/>
    <property type="match status" value="1"/>
</dbReference>
<dbReference type="Gene3D" id="3.30.450.20">
    <property type="entry name" value="PAS domain"/>
    <property type="match status" value="1"/>
</dbReference>
<dbReference type="PANTHER" id="PTHR32071:SF57">
    <property type="entry name" value="C4-DICARBOXYLATE TRANSPORT TRANSCRIPTIONAL REGULATORY PROTEIN DCTD"/>
    <property type="match status" value="1"/>
</dbReference>
<dbReference type="Gene3D" id="3.40.50.300">
    <property type="entry name" value="P-loop containing nucleotide triphosphate hydrolases"/>
    <property type="match status" value="1"/>
</dbReference>
<dbReference type="Gene3D" id="1.10.8.60">
    <property type="match status" value="1"/>
</dbReference>
<evidence type="ECO:0000256" key="4">
    <source>
        <dbReference type="ARBA" id="ARBA00023163"/>
    </source>
</evidence>
<dbReference type="InterPro" id="IPR025944">
    <property type="entry name" value="Sigma_54_int_dom_CS"/>
</dbReference>
<dbReference type="PROSITE" id="PS00688">
    <property type="entry name" value="SIGMA54_INTERACT_3"/>
    <property type="match status" value="1"/>
</dbReference>
<evidence type="ECO:0000256" key="3">
    <source>
        <dbReference type="ARBA" id="ARBA00023015"/>
    </source>
</evidence>
<dbReference type="InterPro" id="IPR025662">
    <property type="entry name" value="Sigma_54_int_dom_ATP-bd_1"/>
</dbReference>
<dbReference type="Gene3D" id="1.10.10.60">
    <property type="entry name" value="Homeodomain-like"/>
    <property type="match status" value="1"/>
</dbReference>
<evidence type="ECO:0000313" key="7">
    <source>
        <dbReference type="Proteomes" id="UP000250223"/>
    </source>
</evidence>
<dbReference type="AlphaFoldDB" id="A0A2X2Y9G8"/>
<dbReference type="PROSITE" id="PS00675">
    <property type="entry name" value="SIGMA54_INTERACT_1"/>
    <property type="match status" value="1"/>
</dbReference>
<dbReference type="InterPro" id="IPR002078">
    <property type="entry name" value="Sigma_54_int"/>
</dbReference>
<dbReference type="GO" id="GO:0005524">
    <property type="term" value="F:ATP binding"/>
    <property type="evidence" value="ECO:0007669"/>
    <property type="project" value="UniProtKB-KW"/>
</dbReference>
<proteinExistence type="predicted"/>
<dbReference type="Pfam" id="PF00158">
    <property type="entry name" value="Sigma54_activat"/>
    <property type="match status" value="1"/>
</dbReference>
<accession>A0A2X2Y9G8</accession>
<dbReference type="CDD" id="cd00009">
    <property type="entry name" value="AAA"/>
    <property type="match status" value="1"/>
</dbReference>
<keyword evidence="1" id="KW-0547">Nucleotide-binding</keyword>
<organism evidence="6 7">
    <name type="scientific">Clostridium cochlearium</name>
    <dbReference type="NCBI Taxonomy" id="1494"/>
    <lineage>
        <taxon>Bacteria</taxon>
        <taxon>Bacillati</taxon>
        <taxon>Bacillota</taxon>
        <taxon>Clostridia</taxon>
        <taxon>Eubacteriales</taxon>
        <taxon>Clostridiaceae</taxon>
        <taxon>Clostridium</taxon>
    </lineage>
</organism>
<protein>
    <submittedName>
        <fullName evidence="6">Signal-transduction and transcriptional-control protein</fullName>
    </submittedName>
</protein>